<dbReference type="SUPFAM" id="SSF52954">
    <property type="entry name" value="Class II aaRS ABD-related"/>
    <property type="match status" value="1"/>
</dbReference>
<evidence type="ECO:0000256" key="1">
    <source>
        <dbReference type="ARBA" id="ARBA00012831"/>
    </source>
</evidence>
<keyword evidence="6 10" id="KW-0030">Aminoacyl-tRNA synthetase</keyword>
<accession>A0A077ZD58</accession>
<name>A0A077ZD58_TRITR</name>
<reference evidence="10" key="2">
    <citation type="submission" date="2014-03" db="EMBL/GenBank/DDBJ databases">
        <title>The whipworm genome and dual-species transcriptomics of an intimate host-pathogen interaction.</title>
        <authorList>
            <person name="Foth B.J."/>
            <person name="Tsai I.J."/>
            <person name="Reid A.J."/>
            <person name="Bancroft A.J."/>
            <person name="Nichol S."/>
            <person name="Tracey A."/>
            <person name="Holroyd N."/>
            <person name="Cotton J.A."/>
            <person name="Stanley E.J."/>
            <person name="Zarowiecki M."/>
            <person name="Liu J.Z."/>
            <person name="Huckvale T."/>
            <person name="Cooper P.J."/>
            <person name="Grencis R.K."/>
            <person name="Berriman M."/>
        </authorList>
    </citation>
    <scope>NUCLEOTIDE SEQUENCE [LARGE SCALE GENOMIC DNA]</scope>
</reference>
<dbReference type="InterPro" id="IPR002316">
    <property type="entry name" value="Pro-tRNA-ligase_IIa"/>
</dbReference>
<dbReference type="InterPro" id="IPR045864">
    <property type="entry name" value="aa-tRNA-synth_II/BPL/LPL"/>
</dbReference>
<dbReference type="Proteomes" id="UP000030665">
    <property type="component" value="Unassembled WGS sequence"/>
</dbReference>
<dbReference type="STRING" id="36087.A0A077ZD58"/>
<proteinExistence type="predicted"/>
<dbReference type="InterPro" id="IPR002314">
    <property type="entry name" value="aa-tRNA-synt_IIb"/>
</dbReference>
<dbReference type="Pfam" id="PF03129">
    <property type="entry name" value="HGTP_anticodon"/>
    <property type="match status" value="1"/>
</dbReference>
<dbReference type="PANTHER" id="PTHR42753:SF10">
    <property type="entry name" value="PROLINE--TRNA LIGASE, MITOCHONDRIAL-RELATED"/>
    <property type="match status" value="1"/>
</dbReference>
<evidence type="ECO:0000313" key="11">
    <source>
        <dbReference type="Proteomes" id="UP000030665"/>
    </source>
</evidence>
<reference evidence="10" key="1">
    <citation type="submission" date="2014-01" db="EMBL/GenBank/DDBJ databases">
        <authorList>
            <person name="Aslett M."/>
        </authorList>
    </citation>
    <scope>NUCLEOTIDE SEQUENCE</scope>
</reference>
<evidence type="ECO:0000259" key="9">
    <source>
        <dbReference type="PROSITE" id="PS50862"/>
    </source>
</evidence>
<keyword evidence="3" id="KW-0547">Nucleotide-binding</keyword>
<dbReference type="OrthoDB" id="10267474at2759"/>
<dbReference type="InterPro" id="IPR006195">
    <property type="entry name" value="aa-tRNA-synth_II"/>
</dbReference>
<dbReference type="EC" id="6.1.1.15" evidence="1"/>
<evidence type="ECO:0000256" key="7">
    <source>
        <dbReference type="ARBA" id="ARBA00029731"/>
    </source>
</evidence>
<dbReference type="Pfam" id="PF00587">
    <property type="entry name" value="tRNA-synt_2b"/>
    <property type="match status" value="1"/>
</dbReference>
<protein>
    <recommendedName>
        <fullName evidence="1">proline--tRNA ligase</fullName>
        <ecNumber evidence="1">6.1.1.15</ecNumber>
    </recommendedName>
    <alternativeName>
        <fullName evidence="7">Prolyl-tRNA synthetase</fullName>
    </alternativeName>
</protein>
<dbReference type="InterPro" id="IPR036621">
    <property type="entry name" value="Anticodon-bd_dom_sf"/>
</dbReference>
<gene>
    <name evidence="10" type="ORF">TTRE_0000482001</name>
</gene>
<dbReference type="InterPro" id="IPR050062">
    <property type="entry name" value="Pro-tRNA_synthetase"/>
</dbReference>
<organism evidence="10 11">
    <name type="scientific">Trichuris trichiura</name>
    <name type="common">Whipworm</name>
    <name type="synonym">Trichocephalus trichiurus</name>
    <dbReference type="NCBI Taxonomy" id="36087"/>
    <lineage>
        <taxon>Eukaryota</taxon>
        <taxon>Metazoa</taxon>
        <taxon>Ecdysozoa</taxon>
        <taxon>Nematoda</taxon>
        <taxon>Enoplea</taxon>
        <taxon>Dorylaimia</taxon>
        <taxon>Trichinellida</taxon>
        <taxon>Trichuridae</taxon>
        <taxon>Trichuris</taxon>
    </lineage>
</organism>
<feature type="domain" description="Aminoacyl-transfer RNA synthetases class-II family profile" evidence="9">
    <location>
        <begin position="49"/>
        <end position="330"/>
    </location>
</feature>
<dbReference type="Gene3D" id="3.40.50.800">
    <property type="entry name" value="Anticodon-binding domain"/>
    <property type="match status" value="1"/>
</dbReference>
<evidence type="ECO:0000256" key="8">
    <source>
        <dbReference type="ARBA" id="ARBA00047671"/>
    </source>
</evidence>
<dbReference type="GO" id="GO:0005739">
    <property type="term" value="C:mitochondrion"/>
    <property type="evidence" value="ECO:0007669"/>
    <property type="project" value="TreeGrafter"/>
</dbReference>
<keyword evidence="2" id="KW-0436">Ligase</keyword>
<dbReference type="PRINTS" id="PR01046">
    <property type="entry name" value="TRNASYNTHPRO"/>
</dbReference>
<dbReference type="InterPro" id="IPR033730">
    <property type="entry name" value="ProRS_core_prok"/>
</dbReference>
<dbReference type="PROSITE" id="PS50862">
    <property type="entry name" value="AA_TRNA_LIGASE_II"/>
    <property type="match status" value="1"/>
</dbReference>
<dbReference type="SUPFAM" id="SSF55681">
    <property type="entry name" value="Class II aaRS and biotin synthetases"/>
    <property type="match status" value="1"/>
</dbReference>
<dbReference type="InterPro" id="IPR004154">
    <property type="entry name" value="Anticodon-bd"/>
</dbReference>
<dbReference type="PANTHER" id="PTHR42753">
    <property type="entry name" value="MITOCHONDRIAL RIBOSOME PROTEIN L39/PROLYL-TRNA LIGASE FAMILY MEMBER"/>
    <property type="match status" value="1"/>
</dbReference>
<dbReference type="GO" id="GO:0004827">
    <property type="term" value="F:proline-tRNA ligase activity"/>
    <property type="evidence" value="ECO:0007669"/>
    <property type="project" value="UniProtKB-EC"/>
</dbReference>
<evidence type="ECO:0000256" key="2">
    <source>
        <dbReference type="ARBA" id="ARBA00022598"/>
    </source>
</evidence>
<evidence type="ECO:0000256" key="3">
    <source>
        <dbReference type="ARBA" id="ARBA00022741"/>
    </source>
</evidence>
<keyword evidence="5" id="KW-0648">Protein biosynthesis</keyword>
<dbReference type="CDD" id="cd00779">
    <property type="entry name" value="ProRS_core_prok"/>
    <property type="match status" value="1"/>
</dbReference>
<dbReference type="EMBL" id="HG806051">
    <property type="protein sequence ID" value="CDW56540.1"/>
    <property type="molecule type" value="Genomic_DNA"/>
</dbReference>
<evidence type="ECO:0000256" key="5">
    <source>
        <dbReference type="ARBA" id="ARBA00022917"/>
    </source>
</evidence>
<evidence type="ECO:0000313" key="10">
    <source>
        <dbReference type="EMBL" id="CDW56540.1"/>
    </source>
</evidence>
<sequence length="424" mass="47885">MSQSSCAFLSKVFQPSVSRPWKTIAAVETVSRSQRLLLDNGLIEHVAGKGLYHYMPLCVRALEKLIRIVRDEMSCLNANFLSLSSLCDRYSWEKSGRWGQLGSEFFVTVRPFADRKGREFCLCPTHEESITNLLSKARLSVKQMPLLLYQISAKFRDEGNPRFGLGRSREFLMKDLYSFDKDEKAALKTYESVRLAYGRIFRRIAIDALCVQAGVGSIGGTLSHEYHLLSSSGEDHILVCSQCNVKVTEQFNAASTVCKNCGQEMSRIRSHEIAHTFLLGTRYSSPLQAQFQDTDGQRRPVYMGCYGIGLSRLLSALLDVYSTDEEMRWPISIAPYKVCVIPPKMNSRESVLPNLKGEVIYDDRSSQSVGYRVRNAKRMGYPFLVVVNKTALEKPVPLLELHDVNNNGLLHLNHLELTDYLASV</sequence>
<keyword evidence="4" id="KW-0067">ATP-binding</keyword>
<dbReference type="GO" id="GO:0005524">
    <property type="term" value="F:ATP binding"/>
    <property type="evidence" value="ECO:0007669"/>
    <property type="project" value="UniProtKB-KW"/>
</dbReference>
<evidence type="ECO:0000256" key="6">
    <source>
        <dbReference type="ARBA" id="ARBA00023146"/>
    </source>
</evidence>
<keyword evidence="11" id="KW-1185">Reference proteome</keyword>
<dbReference type="GO" id="GO:0006433">
    <property type="term" value="P:prolyl-tRNA aminoacylation"/>
    <property type="evidence" value="ECO:0007669"/>
    <property type="project" value="InterPro"/>
</dbReference>
<evidence type="ECO:0000256" key="4">
    <source>
        <dbReference type="ARBA" id="ARBA00022840"/>
    </source>
</evidence>
<dbReference type="Gene3D" id="3.30.930.10">
    <property type="entry name" value="Bira Bifunctional Protein, Domain 2"/>
    <property type="match status" value="1"/>
</dbReference>
<dbReference type="AlphaFoldDB" id="A0A077ZD58"/>
<comment type="catalytic activity">
    <reaction evidence="8">
        <text>tRNA(Pro) + L-proline + ATP = L-prolyl-tRNA(Pro) + AMP + diphosphate</text>
        <dbReference type="Rhea" id="RHEA:14305"/>
        <dbReference type="Rhea" id="RHEA-COMP:9700"/>
        <dbReference type="Rhea" id="RHEA-COMP:9702"/>
        <dbReference type="ChEBI" id="CHEBI:30616"/>
        <dbReference type="ChEBI" id="CHEBI:33019"/>
        <dbReference type="ChEBI" id="CHEBI:60039"/>
        <dbReference type="ChEBI" id="CHEBI:78442"/>
        <dbReference type="ChEBI" id="CHEBI:78532"/>
        <dbReference type="ChEBI" id="CHEBI:456215"/>
        <dbReference type="EC" id="6.1.1.15"/>
    </reaction>
</comment>